<dbReference type="Proteomes" id="UP000234384">
    <property type="component" value="Unassembled WGS sequence"/>
</dbReference>
<protein>
    <recommendedName>
        <fullName evidence="2">cysteine-S-conjugate beta-lyase</fullName>
        <ecNumber evidence="2">4.4.1.13</ecNumber>
    </recommendedName>
</protein>
<dbReference type="GO" id="GO:0047804">
    <property type="term" value="F:cysteine-S-conjugate beta-lyase activity"/>
    <property type="evidence" value="ECO:0007669"/>
    <property type="project" value="UniProtKB-EC"/>
</dbReference>
<evidence type="ECO:0000256" key="3">
    <source>
        <dbReference type="ARBA" id="ARBA00022898"/>
    </source>
</evidence>
<evidence type="ECO:0000256" key="2">
    <source>
        <dbReference type="ARBA" id="ARBA00012224"/>
    </source>
</evidence>
<dbReference type="Gene3D" id="3.40.640.10">
    <property type="entry name" value="Type I PLP-dependent aspartate aminotransferase-like (Major domain)"/>
    <property type="match status" value="1"/>
</dbReference>
<dbReference type="InterPro" id="IPR015422">
    <property type="entry name" value="PyrdxlP-dep_Trfase_small"/>
</dbReference>
<dbReference type="OrthoDB" id="9802872at2"/>
<gene>
    <name evidence="7" type="ORF">CYJ57_00140</name>
</gene>
<evidence type="ECO:0000259" key="6">
    <source>
        <dbReference type="Pfam" id="PF00155"/>
    </source>
</evidence>
<evidence type="ECO:0000256" key="5">
    <source>
        <dbReference type="ARBA" id="ARBA00037974"/>
    </source>
</evidence>
<dbReference type="Pfam" id="PF00155">
    <property type="entry name" value="Aminotran_1_2"/>
    <property type="match status" value="1"/>
</dbReference>
<dbReference type="Gene3D" id="3.90.1150.10">
    <property type="entry name" value="Aspartate Aminotransferase, domain 1"/>
    <property type="match status" value="1"/>
</dbReference>
<dbReference type="PANTHER" id="PTHR43525">
    <property type="entry name" value="PROTEIN MALY"/>
    <property type="match status" value="1"/>
</dbReference>
<accession>A0A2I1K4P3</accession>
<proteinExistence type="inferred from homology"/>
<dbReference type="InterPro" id="IPR015421">
    <property type="entry name" value="PyrdxlP-dep_Trfase_major"/>
</dbReference>
<dbReference type="RefSeq" id="WP_101953601.1">
    <property type="nucleotide sequence ID" value="NZ_PKHE01000001.1"/>
</dbReference>
<dbReference type="SUPFAM" id="SSF53383">
    <property type="entry name" value="PLP-dependent transferases"/>
    <property type="match status" value="1"/>
</dbReference>
<name>A0A2I1K4P3_9LACT</name>
<dbReference type="EC" id="4.4.1.13" evidence="2"/>
<dbReference type="InterPro" id="IPR027619">
    <property type="entry name" value="C-S_lyase_PatB-like"/>
</dbReference>
<evidence type="ECO:0000256" key="1">
    <source>
        <dbReference type="ARBA" id="ARBA00001933"/>
    </source>
</evidence>
<dbReference type="InterPro" id="IPR004839">
    <property type="entry name" value="Aminotransferase_I/II_large"/>
</dbReference>
<dbReference type="InterPro" id="IPR015424">
    <property type="entry name" value="PyrdxlP-dep_Trfase"/>
</dbReference>
<evidence type="ECO:0000313" key="7">
    <source>
        <dbReference type="EMBL" id="PKY90619.1"/>
    </source>
</evidence>
<evidence type="ECO:0000313" key="8">
    <source>
        <dbReference type="Proteomes" id="UP000234384"/>
    </source>
</evidence>
<dbReference type="PANTHER" id="PTHR43525:SF1">
    <property type="entry name" value="PROTEIN MALY"/>
    <property type="match status" value="1"/>
</dbReference>
<dbReference type="CDD" id="cd00609">
    <property type="entry name" value="AAT_like"/>
    <property type="match status" value="1"/>
</dbReference>
<sequence length="395" mass="45393">MYQFDEVVERRGTLSKKWDPQTLEEMFGNQEALPLWVADMDFRVPPEVINHLKQAVEHGIYGYSMGEQANQAFASWVERRHHWTIKSEWIVNTPGVVVGLNNAIQVFTQPGDQVLIQQPVYPPFYHSIINNGRQVANNPLIRQGDQYQIDFEHFETLAKDPLTRLFILCSPHNPLGRIYTPDELKRMFDICFKYDVQVIVDEIHNDIIMPGYEFTTIGQLGEAYYQRIITCMAPSKSFNIAGLQWSAMVIPDEGIRQKFSRHLEQMGIRLCNPLSFVGVEAAYQYGDSWLDTLIVYLNDNYHYMKERLAQSLPSLEILELQATYLSILDFSNYLLDEATLEDLIYRKAGVALNAGIWFGEAGEGLMRINLACPRATLEEALNRLIEALTPFENKA</sequence>
<dbReference type="NCBIfam" id="TIGR04350">
    <property type="entry name" value="C_S_lyase_PatB"/>
    <property type="match status" value="1"/>
</dbReference>
<evidence type="ECO:0000256" key="4">
    <source>
        <dbReference type="ARBA" id="ARBA00023239"/>
    </source>
</evidence>
<dbReference type="GO" id="GO:0030170">
    <property type="term" value="F:pyridoxal phosphate binding"/>
    <property type="evidence" value="ECO:0007669"/>
    <property type="project" value="InterPro"/>
</dbReference>
<reference evidence="7 8" key="1">
    <citation type="submission" date="2017-12" db="EMBL/GenBank/DDBJ databases">
        <title>Phylogenetic diversity of female urinary microbiome.</title>
        <authorList>
            <person name="Thomas-White K."/>
            <person name="Wolfe A.J."/>
        </authorList>
    </citation>
    <scope>NUCLEOTIDE SEQUENCE [LARGE SCALE GENOMIC DNA]</scope>
    <source>
        <strain evidence="7 8">UMB0898</strain>
    </source>
</reference>
<comment type="cofactor">
    <cofactor evidence="1">
        <name>pyridoxal 5'-phosphate</name>
        <dbReference type="ChEBI" id="CHEBI:597326"/>
    </cofactor>
</comment>
<keyword evidence="3" id="KW-0663">Pyridoxal phosphate</keyword>
<comment type="similarity">
    <text evidence="5">Belongs to the class-II pyridoxal-phosphate-dependent aminotransferase family. MalY/PatB cystathionine beta-lyase subfamily.</text>
</comment>
<dbReference type="EMBL" id="PKHE01000001">
    <property type="protein sequence ID" value="PKY90619.1"/>
    <property type="molecule type" value="Genomic_DNA"/>
</dbReference>
<dbReference type="AlphaFoldDB" id="A0A2I1K4P3"/>
<dbReference type="InterPro" id="IPR051798">
    <property type="entry name" value="Class-II_PLP-Dep_Aminotrans"/>
</dbReference>
<feature type="domain" description="Aminotransferase class I/classII large" evidence="6">
    <location>
        <begin position="39"/>
        <end position="384"/>
    </location>
</feature>
<organism evidence="7 8">
    <name type="scientific">Falseniella ignava</name>
    <dbReference type="NCBI Taxonomy" id="137730"/>
    <lineage>
        <taxon>Bacteria</taxon>
        <taxon>Bacillati</taxon>
        <taxon>Bacillota</taxon>
        <taxon>Bacilli</taxon>
        <taxon>Lactobacillales</taxon>
        <taxon>Aerococcaceae</taxon>
        <taxon>Falseniella</taxon>
    </lineage>
</organism>
<keyword evidence="4 7" id="KW-0456">Lyase</keyword>
<comment type="caution">
    <text evidence="7">The sequence shown here is derived from an EMBL/GenBank/DDBJ whole genome shotgun (WGS) entry which is preliminary data.</text>
</comment>